<sequence>MKVAVLGLDCATPQLVFDQFKSDLPNLSRLMAEGIYGELESTHPPITVPAWSCMMSSRDPGELGCYGFRNRKDHSYNGYSLANALAVQEPLVWDYLQEQGLRSILLGVPQTYPPRPILGEMVTCFLTPSTQSEYTYPAALKDEIERISGGYILDVENFRTDNKQAILDQIFEMTRRRFRVAKHLIAHHPWDFFMMVEMGVDRIHHGFWKYFDREHPKYEPGNPFENAMREYYQFVDQEIGEILSLLGQDCAVMVVSDHGAKKMVGGICINEWLMKQGYLRLKEAPSKPTPFSKVEIDWDHTLAWGEGGYYGRLFLNVKGREPRGQIEPGDYEKVRDRLIADIQAIEDPAGRGIGSIAMRPEELYRATRGIPPDLIVYFGNLDWRSVGSVGYGAVHTFDNDTGPDDANHAQHGIFILQVPGRTGGHNHDDLRVYDVAPTILDLFGVSISREMQGKIIR</sequence>
<keyword evidence="2" id="KW-1185">Reference proteome</keyword>
<dbReference type="EMBL" id="CABIKM010000040">
    <property type="protein sequence ID" value="VUZ86006.1"/>
    <property type="molecule type" value="Genomic_DNA"/>
</dbReference>
<keyword evidence="1" id="KW-0413">Isomerase</keyword>
<dbReference type="InterPro" id="IPR017850">
    <property type="entry name" value="Alkaline_phosphatase_core_sf"/>
</dbReference>
<dbReference type="InterPro" id="IPR002591">
    <property type="entry name" value="Phosphodiest/P_Trfase"/>
</dbReference>
<gene>
    <name evidence="1" type="primary">gpmI</name>
    <name evidence="1" type="ORF">MELA_02400</name>
</gene>
<organism evidence="1 2">
    <name type="scientific">Candidatus Methylomirabilis lanthanidiphila</name>
    <dbReference type="NCBI Taxonomy" id="2211376"/>
    <lineage>
        <taxon>Bacteria</taxon>
        <taxon>Candidatus Methylomirabilota</taxon>
        <taxon>Candidatus Methylomirabilia</taxon>
        <taxon>Candidatus Methylomirabilales</taxon>
        <taxon>Candidatus Methylomirabilaceae</taxon>
        <taxon>Candidatus Methylomirabilis</taxon>
    </lineage>
</organism>
<protein>
    <submittedName>
        <fullName evidence="1">2,3-bisphosphoglycerate-independent phosphoglycerate mutase</fullName>
        <ecNumber evidence="1">5.4.2.12</ecNumber>
    </submittedName>
</protein>
<dbReference type="Gene3D" id="3.40.720.10">
    <property type="entry name" value="Alkaline Phosphatase, subunit A"/>
    <property type="match status" value="2"/>
</dbReference>
<dbReference type="SUPFAM" id="SSF53649">
    <property type="entry name" value="Alkaline phosphatase-like"/>
    <property type="match status" value="1"/>
</dbReference>
<dbReference type="AlphaFoldDB" id="A0A564ZLN8"/>
<dbReference type="Proteomes" id="UP000334340">
    <property type="component" value="Unassembled WGS sequence"/>
</dbReference>
<dbReference type="Pfam" id="PF01663">
    <property type="entry name" value="Phosphodiest"/>
    <property type="match status" value="1"/>
</dbReference>
<proteinExistence type="predicted"/>
<evidence type="ECO:0000313" key="1">
    <source>
        <dbReference type="EMBL" id="VUZ86006.1"/>
    </source>
</evidence>
<evidence type="ECO:0000313" key="2">
    <source>
        <dbReference type="Proteomes" id="UP000334340"/>
    </source>
</evidence>
<reference evidence="1 2" key="1">
    <citation type="submission" date="2019-07" db="EMBL/GenBank/DDBJ databases">
        <authorList>
            <person name="Cremers G."/>
        </authorList>
    </citation>
    <scope>NUCLEOTIDE SEQUENCE [LARGE SCALE GENOMIC DNA]</scope>
</reference>
<dbReference type="EC" id="5.4.2.12" evidence="1"/>
<dbReference type="GO" id="GO:0004619">
    <property type="term" value="F:phosphoglycerate mutase activity"/>
    <property type="evidence" value="ECO:0007669"/>
    <property type="project" value="UniProtKB-EC"/>
</dbReference>
<name>A0A564ZLN8_9BACT</name>
<accession>A0A564ZLN8</accession>